<dbReference type="SUPFAM" id="SSF56601">
    <property type="entry name" value="beta-lactamase/transpeptidase-like"/>
    <property type="match status" value="1"/>
</dbReference>
<evidence type="ECO:0000259" key="3">
    <source>
        <dbReference type="Pfam" id="PF00144"/>
    </source>
</evidence>
<organism evidence="4 5">
    <name type="scientific">Macrophomina phaseolina (strain MS6)</name>
    <name type="common">Charcoal rot fungus</name>
    <dbReference type="NCBI Taxonomy" id="1126212"/>
    <lineage>
        <taxon>Eukaryota</taxon>
        <taxon>Fungi</taxon>
        <taxon>Dikarya</taxon>
        <taxon>Ascomycota</taxon>
        <taxon>Pezizomycotina</taxon>
        <taxon>Dothideomycetes</taxon>
        <taxon>Dothideomycetes incertae sedis</taxon>
        <taxon>Botryosphaeriales</taxon>
        <taxon>Botryosphaeriaceae</taxon>
        <taxon>Macrophomina</taxon>
    </lineage>
</organism>
<accession>K2RRB8</accession>
<dbReference type="VEuPathDB" id="FungiDB:MPH_07505"/>
<dbReference type="Gene3D" id="3.40.710.10">
    <property type="entry name" value="DD-peptidase/beta-lactamase superfamily"/>
    <property type="match status" value="1"/>
</dbReference>
<dbReference type="OrthoDB" id="428260at2759"/>
<dbReference type="PANTHER" id="PTHR43283:SF17">
    <property type="entry name" value="(LOVD), PUTATIVE (AFU_ORTHOLOGUE AFUA_5G00920)-RELATED"/>
    <property type="match status" value="1"/>
</dbReference>
<dbReference type="Pfam" id="PF00144">
    <property type="entry name" value="Beta-lactamase"/>
    <property type="match status" value="1"/>
</dbReference>
<dbReference type="HOGENOM" id="CLU_020027_11_1_1"/>
<dbReference type="InterPro" id="IPR001466">
    <property type="entry name" value="Beta-lactam-related"/>
</dbReference>
<gene>
    <name evidence="4" type="ORF">MPH_07505</name>
</gene>
<protein>
    <submittedName>
        <fullName evidence="4">Beta-lactamase-related protein</fullName>
    </submittedName>
</protein>
<dbReference type="STRING" id="1126212.K2RRB8"/>
<dbReference type="InterPro" id="IPR050789">
    <property type="entry name" value="Diverse_Enzym_Activities"/>
</dbReference>
<dbReference type="Proteomes" id="UP000007129">
    <property type="component" value="Unassembled WGS sequence"/>
</dbReference>
<sequence length="392" mass="44197">MASFDETVNSLRHPCGEDKQPLPRVTLGAINKDGSFHYAKAFGEESADLTSTDAVHWIASCTKFVTSIAVMQCVERGQLDLDADIAVVLPEWKDPQILTGFNEKDEPIFRPATKVVTLRHMLTHSSGMAYVFMDPLLIRYQEMQGKKPFIVQNSVKESFHPFLLFEPGERWMYSPGVDWAGVAVERVTSMKLGDYMKRHIFDVVSVKDATFHLDQREDLRARKVKNWERVGQGLEEQKNPLFPDPISEEIGGGGLYATVNEMLKIYRGILTGKLLQRVTVKEMFQPHLENIRGLDKPHEHSSSYRNAIWNTIPDDVPVSFGIGGLINTAAVPGRRGVHSLTWSGKPNCYWWIDLNNGVAGVYLSQLLPTGDQKAIELLTEFEKFVYSSVDKP</sequence>
<comment type="caution">
    <text evidence="4">The sequence shown here is derived from an EMBL/GenBank/DDBJ whole genome shotgun (WGS) entry which is preliminary data.</text>
</comment>
<dbReference type="EMBL" id="AHHD01000307">
    <property type="protein sequence ID" value="EKG15302.1"/>
    <property type="molecule type" value="Genomic_DNA"/>
</dbReference>
<feature type="domain" description="Beta-lactamase-related" evidence="3">
    <location>
        <begin position="29"/>
        <end position="370"/>
    </location>
</feature>
<evidence type="ECO:0000256" key="1">
    <source>
        <dbReference type="ARBA" id="ARBA00009009"/>
    </source>
</evidence>
<proteinExistence type="inferred from homology"/>
<dbReference type="eggNOG" id="ENOG502S4UR">
    <property type="taxonomic scope" value="Eukaryota"/>
</dbReference>
<reference evidence="4 5" key="1">
    <citation type="journal article" date="2012" name="BMC Genomics">
        <title>Tools to kill: Genome of one of the most destructive plant pathogenic fungi Macrophomina phaseolina.</title>
        <authorList>
            <person name="Islam M.S."/>
            <person name="Haque M.S."/>
            <person name="Islam M.M."/>
            <person name="Emdad E.M."/>
            <person name="Halim A."/>
            <person name="Hossen Q.M.M."/>
            <person name="Hossain M.Z."/>
            <person name="Ahmed B."/>
            <person name="Rahim S."/>
            <person name="Rahman M.S."/>
            <person name="Alam M.M."/>
            <person name="Hou S."/>
            <person name="Wan X."/>
            <person name="Saito J.A."/>
            <person name="Alam M."/>
        </authorList>
    </citation>
    <scope>NUCLEOTIDE SEQUENCE [LARGE SCALE GENOMIC DNA]</scope>
    <source>
        <strain evidence="4 5">MS6</strain>
    </source>
</reference>
<evidence type="ECO:0000256" key="2">
    <source>
        <dbReference type="ARBA" id="ARBA00022801"/>
    </source>
</evidence>
<comment type="similarity">
    <text evidence="1">Belongs to the class-A beta-lactamase family.</text>
</comment>
<evidence type="ECO:0000313" key="5">
    <source>
        <dbReference type="Proteomes" id="UP000007129"/>
    </source>
</evidence>
<keyword evidence="2" id="KW-0378">Hydrolase</keyword>
<dbReference type="MEROPS" id="S12.950"/>
<name>K2RRB8_MACPH</name>
<dbReference type="GO" id="GO:0016787">
    <property type="term" value="F:hydrolase activity"/>
    <property type="evidence" value="ECO:0007669"/>
    <property type="project" value="UniProtKB-KW"/>
</dbReference>
<dbReference type="AlphaFoldDB" id="K2RRB8"/>
<dbReference type="InParanoid" id="K2RRB8"/>
<dbReference type="InterPro" id="IPR012338">
    <property type="entry name" value="Beta-lactam/transpept-like"/>
</dbReference>
<dbReference type="PANTHER" id="PTHR43283">
    <property type="entry name" value="BETA-LACTAMASE-RELATED"/>
    <property type="match status" value="1"/>
</dbReference>
<evidence type="ECO:0000313" key="4">
    <source>
        <dbReference type="EMBL" id="EKG15302.1"/>
    </source>
</evidence>